<dbReference type="SUPFAM" id="SSF53098">
    <property type="entry name" value="Ribonuclease H-like"/>
    <property type="match status" value="1"/>
</dbReference>
<gene>
    <name evidence="1" type="ORF">MA16_Dca017142</name>
</gene>
<dbReference type="Gene3D" id="3.30.420.10">
    <property type="entry name" value="Ribonuclease H-like superfamily/Ribonuclease H"/>
    <property type="match status" value="1"/>
</dbReference>
<accession>A0A2I0W2H0</accession>
<proteinExistence type="predicted"/>
<dbReference type="GO" id="GO:0003676">
    <property type="term" value="F:nucleic acid binding"/>
    <property type="evidence" value="ECO:0007669"/>
    <property type="project" value="InterPro"/>
</dbReference>
<reference evidence="1 2" key="2">
    <citation type="journal article" date="2017" name="Nature">
        <title>The Apostasia genome and the evolution of orchids.</title>
        <authorList>
            <person name="Zhang G.Q."/>
            <person name="Liu K.W."/>
            <person name="Li Z."/>
            <person name="Lohaus R."/>
            <person name="Hsiao Y.Y."/>
            <person name="Niu S.C."/>
            <person name="Wang J.Y."/>
            <person name="Lin Y.C."/>
            <person name="Xu Q."/>
            <person name="Chen L.J."/>
            <person name="Yoshida K."/>
            <person name="Fujiwara S."/>
            <person name="Wang Z.W."/>
            <person name="Zhang Y.Q."/>
            <person name="Mitsuda N."/>
            <person name="Wang M."/>
            <person name="Liu G.H."/>
            <person name="Pecoraro L."/>
            <person name="Huang H.X."/>
            <person name="Xiao X.J."/>
            <person name="Lin M."/>
            <person name="Wu X.Y."/>
            <person name="Wu W.L."/>
            <person name="Chen Y.Y."/>
            <person name="Chang S.B."/>
            <person name="Sakamoto S."/>
            <person name="Ohme-Takagi M."/>
            <person name="Yagi M."/>
            <person name="Zeng S.J."/>
            <person name="Shen C.Y."/>
            <person name="Yeh C.M."/>
            <person name="Luo Y.B."/>
            <person name="Tsai W.C."/>
            <person name="Van de Peer Y."/>
            <person name="Liu Z.J."/>
        </authorList>
    </citation>
    <scope>NUCLEOTIDE SEQUENCE [LARGE SCALE GENOMIC DNA]</scope>
    <source>
        <tissue evidence="1">The whole plant</tissue>
    </source>
</reference>
<protein>
    <recommendedName>
        <fullName evidence="3">Integrase catalytic domain-containing protein</fullName>
    </recommendedName>
</protein>
<dbReference type="PANTHER" id="PTHR48475:SF2">
    <property type="entry name" value="RIBONUCLEASE H"/>
    <property type="match status" value="1"/>
</dbReference>
<name>A0A2I0W2H0_9ASPA</name>
<keyword evidence="2" id="KW-1185">Reference proteome</keyword>
<dbReference type="EMBL" id="KZ502986">
    <property type="protein sequence ID" value="PKU69852.1"/>
    <property type="molecule type" value="Genomic_DNA"/>
</dbReference>
<dbReference type="PANTHER" id="PTHR48475">
    <property type="entry name" value="RIBONUCLEASE H"/>
    <property type="match status" value="1"/>
</dbReference>
<evidence type="ECO:0008006" key="3">
    <source>
        <dbReference type="Google" id="ProtNLM"/>
    </source>
</evidence>
<dbReference type="InterPro" id="IPR012337">
    <property type="entry name" value="RNaseH-like_sf"/>
</dbReference>
<evidence type="ECO:0000313" key="1">
    <source>
        <dbReference type="EMBL" id="PKU69852.1"/>
    </source>
</evidence>
<dbReference type="Proteomes" id="UP000233837">
    <property type="component" value="Unassembled WGS sequence"/>
</dbReference>
<dbReference type="InterPro" id="IPR036397">
    <property type="entry name" value="RNaseH_sf"/>
</dbReference>
<sequence>MSFRLKNVRATYQRLMNRIFKNFITFCKDLHIQLVHTAVAHPQTNGQKEITNRTILRGLKTRLDKAGGHWAYHQRVARHYNQRMKPRRISVGDLVLRSIEAAGKGPQRNKLSPL</sequence>
<evidence type="ECO:0000313" key="2">
    <source>
        <dbReference type="Proteomes" id="UP000233837"/>
    </source>
</evidence>
<dbReference type="AlphaFoldDB" id="A0A2I0W2H0"/>
<reference evidence="1 2" key="1">
    <citation type="journal article" date="2016" name="Sci. Rep.">
        <title>The Dendrobium catenatum Lindl. genome sequence provides insights into polysaccharide synthase, floral development and adaptive evolution.</title>
        <authorList>
            <person name="Zhang G.Q."/>
            <person name="Xu Q."/>
            <person name="Bian C."/>
            <person name="Tsai W.C."/>
            <person name="Yeh C.M."/>
            <person name="Liu K.W."/>
            <person name="Yoshida K."/>
            <person name="Zhang L.S."/>
            <person name="Chang S.B."/>
            <person name="Chen F."/>
            <person name="Shi Y."/>
            <person name="Su Y.Y."/>
            <person name="Zhang Y.Q."/>
            <person name="Chen L.J."/>
            <person name="Yin Y."/>
            <person name="Lin M."/>
            <person name="Huang H."/>
            <person name="Deng H."/>
            <person name="Wang Z.W."/>
            <person name="Zhu S.L."/>
            <person name="Zhao X."/>
            <person name="Deng C."/>
            <person name="Niu S.C."/>
            <person name="Huang J."/>
            <person name="Wang M."/>
            <person name="Liu G.H."/>
            <person name="Yang H.J."/>
            <person name="Xiao X.J."/>
            <person name="Hsiao Y.Y."/>
            <person name="Wu W.L."/>
            <person name="Chen Y.Y."/>
            <person name="Mitsuda N."/>
            <person name="Ohme-Takagi M."/>
            <person name="Luo Y.B."/>
            <person name="Van de Peer Y."/>
            <person name="Liu Z.J."/>
        </authorList>
    </citation>
    <scope>NUCLEOTIDE SEQUENCE [LARGE SCALE GENOMIC DNA]</scope>
    <source>
        <tissue evidence="1">The whole plant</tissue>
    </source>
</reference>
<organism evidence="1 2">
    <name type="scientific">Dendrobium catenatum</name>
    <dbReference type="NCBI Taxonomy" id="906689"/>
    <lineage>
        <taxon>Eukaryota</taxon>
        <taxon>Viridiplantae</taxon>
        <taxon>Streptophyta</taxon>
        <taxon>Embryophyta</taxon>
        <taxon>Tracheophyta</taxon>
        <taxon>Spermatophyta</taxon>
        <taxon>Magnoliopsida</taxon>
        <taxon>Liliopsida</taxon>
        <taxon>Asparagales</taxon>
        <taxon>Orchidaceae</taxon>
        <taxon>Epidendroideae</taxon>
        <taxon>Malaxideae</taxon>
        <taxon>Dendrobiinae</taxon>
        <taxon>Dendrobium</taxon>
    </lineage>
</organism>